<evidence type="ECO:0000256" key="1">
    <source>
        <dbReference type="SAM" id="MobiDB-lite"/>
    </source>
</evidence>
<protein>
    <submittedName>
        <fullName evidence="2">Uncharacterized protein</fullName>
    </submittedName>
</protein>
<feature type="compositionally biased region" description="Low complexity" evidence="1">
    <location>
        <begin position="1"/>
        <end position="35"/>
    </location>
</feature>
<proteinExistence type="predicted"/>
<dbReference type="RefSeq" id="WP_268235064.1">
    <property type="nucleotide sequence ID" value="NZ_BMEH01000001.1"/>
</dbReference>
<name>A0A1N7KLM6_9RHOB</name>
<gene>
    <name evidence="2" type="ORF">SAMN05421774_101530</name>
</gene>
<reference evidence="2 3" key="1">
    <citation type="submission" date="2017-01" db="EMBL/GenBank/DDBJ databases">
        <authorList>
            <person name="Mah S.A."/>
            <person name="Swanson W.J."/>
            <person name="Moy G.W."/>
            <person name="Vacquier V.D."/>
        </authorList>
    </citation>
    <scope>NUCLEOTIDE SEQUENCE [LARGE SCALE GENOMIC DNA]</scope>
    <source>
        <strain evidence="2 3">DSM 26375</strain>
    </source>
</reference>
<dbReference type="AlphaFoldDB" id="A0A1N7KLM6"/>
<sequence>MTPQTPQQGSQTPAPQQQQGTPARPTQQQGGQTTRFTDWASI</sequence>
<keyword evidence="3" id="KW-1185">Reference proteome</keyword>
<dbReference type="STRING" id="1086013.SAMN05421774_101530"/>
<organism evidence="2 3">
    <name type="scientific">Gemmobacter megaterium</name>
    <dbReference type="NCBI Taxonomy" id="1086013"/>
    <lineage>
        <taxon>Bacteria</taxon>
        <taxon>Pseudomonadati</taxon>
        <taxon>Pseudomonadota</taxon>
        <taxon>Alphaproteobacteria</taxon>
        <taxon>Rhodobacterales</taxon>
        <taxon>Paracoccaceae</taxon>
        <taxon>Gemmobacter</taxon>
    </lineage>
</organism>
<dbReference type="EMBL" id="FTOT01000001">
    <property type="protein sequence ID" value="SIS62483.1"/>
    <property type="molecule type" value="Genomic_DNA"/>
</dbReference>
<accession>A0A1N7KLM6</accession>
<feature type="region of interest" description="Disordered" evidence="1">
    <location>
        <begin position="1"/>
        <end position="42"/>
    </location>
</feature>
<dbReference type="Proteomes" id="UP000186141">
    <property type="component" value="Unassembled WGS sequence"/>
</dbReference>
<evidence type="ECO:0000313" key="3">
    <source>
        <dbReference type="Proteomes" id="UP000186141"/>
    </source>
</evidence>
<evidence type="ECO:0000313" key="2">
    <source>
        <dbReference type="EMBL" id="SIS62483.1"/>
    </source>
</evidence>